<keyword evidence="1" id="KW-0732">Signal</keyword>
<dbReference type="Gene3D" id="3.60.15.10">
    <property type="entry name" value="Ribonuclease Z/Hydroxyacylglutathione hydrolase-like"/>
    <property type="match status" value="2"/>
</dbReference>
<sequence precursor="true">MCSIPSWSLRVAIVLCMILLNLFPNSTSAQEKPVTSTSGFRQPAPKILPNLFVWTDTCNVYVIRDNDKAVLIDLGDGTVLDHLDDIGVKHVEWILFTHHHREQCQGMNRVDRTKTKIAAPNSEQELFEKPTDFRKWYPKLGDRFSVYGASYVRPPQNAIRIDKALEPGKVFSWHEMDFRCLDTPGHSPGGMTYVITLGEKKIAFTGGVIHDDAKMTTWFDSEWDYGFAKGVDTLIKSVELLTDQELDLVLPSQGEFIQNPRTQLKAYQQKLAAFRQSYVRGYKVFESTEQDRDSFSKPTVVPLISQVTPHLYKLSHETKGKNFAIIISDNGKGLILDCGLFPKSMLEEIIVGLRAHMGLKEIDAFWISHMHGDHFLLGPTLKQKYGAQAWTLDRIVDKCEHPRRYDYAALVSAYRDGFDGMKIEKGFRDGETIQWEGYQIQVDWMPGQTEFGCCLWLELDGKRVAFTGDNLFGNPADKKQNGHEAVVARNSAIFEEGYLYGSRYLKNLKPDIVMGSHSYVMDEPADFLHRYHEWSKQIITLYRDLLPDKDYEYLYDPYWVSAYPYRIDFSKDNVQNITVTIRNFRESPQRHRVKLKLPPGVKAEPTVLEGTIGPKSRQNYKVKLSIDRSTVSQGVNIVPFDITLDEKHYGELFDFLIRVQETNK</sequence>
<accession>A0A517W415</accession>
<dbReference type="InterPro" id="IPR001279">
    <property type="entry name" value="Metallo-B-lactamas"/>
</dbReference>
<reference evidence="3 4" key="1">
    <citation type="submission" date="2019-03" db="EMBL/GenBank/DDBJ databases">
        <title>Deep-cultivation of Planctomycetes and their phenomic and genomic characterization uncovers novel biology.</title>
        <authorList>
            <person name="Wiegand S."/>
            <person name="Jogler M."/>
            <person name="Boedeker C."/>
            <person name="Pinto D."/>
            <person name="Vollmers J."/>
            <person name="Rivas-Marin E."/>
            <person name="Kohn T."/>
            <person name="Peeters S.H."/>
            <person name="Heuer A."/>
            <person name="Rast P."/>
            <person name="Oberbeckmann S."/>
            <person name="Bunk B."/>
            <person name="Jeske O."/>
            <person name="Meyerdierks A."/>
            <person name="Storesund J.E."/>
            <person name="Kallscheuer N."/>
            <person name="Luecker S."/>
            <person name="Lage O.M."/>
            <person name="Pohl T."/>
            <person name="Merkel B.J."/>
            <person name="Hornburger P."/>
            <person name="Mueller R.-W."/>
            <person name="Bruemmer F."/>
            <person name="Labrenz M."/>
            <person name="Spormann A.M."/>
            <person name="Op den Camp H."/>
            <person name="Overmann J."/>
            <person name="Amann R."/>
            <person name="Jetten M.S.M."/>
            <person name="Mascher T."/>
            <person name="Medema M.H."/>
            <person name="Devos D.P."/>
            <person name="Kaster A.-K."/>
            <person name="Ovreas L."/>
            <person name="Rohde M."/>
            <person name="Galperin M.Y."/>
            <person name="Jogler C."/>
        </authorList>
    </citation>
    <scope>NUCLEOTIDE SEQUENCE [LARGE SCALE GENOMIC DNA]</scope>
    <source>
        <strain evidence="3 4">V144</strain>
    </source>
</reference>
<feature type="domain" description="Metallo-beta-lactamase" evidence="2">
    <location>
        <begin position="57"/>
        <end position="253"/>
    </location>
</feature>
<dbReference type="AlphaFoldDB" id="A0A517W415"/>
<protein>
    <submittedName>
        <fullName evidence="3">Ribonuclease Z</fullName>
    </submittedName>
</protein>
<proteinExistence type="predicted"/>
<evidence type="ECO:0000259" key="2">
    <source>
        <dbReference type="SMART" id="SM00849"/>
    </source>
</evidence>
<dbReference type="CDD" id="cd06262">
    <property type="entry name" value="metallo-hydrolase-like_MBL-fold"/>
    <property type="match status" value="2"/>
</dbReference>
<dbReference type="EMBL" id="CP037920">
    <property type="protein sequence ID" value="QDT99993.1"/>
    <property type="molecule type" value="Genomic_DNA"/>
</dbReference>
<dbReference type="Proteomes" id="UP000318704">
    <property type="component" value="Chromosome"/>
</dbReference>
<evidence type="ECO:0000256" key="1">
    <source>
        <dbReference type="SAM" id="SignalP"/>
    </source>
</evidence>
<dbReference type="RefSeq" id="WP_144989969.1">
    <property type="nucleotide sequence ID" value="NZ_CP037920.1"/>
</dbReference>
<dbReference type="PANTHER" id="PTHR23131">
    <property type="entry name" value="ENDORIBONUCLEASE LACTB2"/>
    <property type="match status" value="1"/>
</dbReference>
<dbReference type="InterPro" id="IPR050662">
    <property type="entry name" value="Sec-metab_biosynth-thioest"/>
</dbReference>
<feature type="signal peptide" evidence="1">
    <location>
        <begin position="1"/>
        <end position="29"/>
    </location>
</feature>
<dbReference type="PANTHER" id="PTHR23131:SF0">
    <property type="entry name" value="ENDORIBONUCLEASE LACTB2"/>
    <property type="match status" value="1"/>
</dbReference>
<name>A0A517W415_9PLAN</name>
<organism evidence="3 4">
    <name type="scientific">Gimesia aquarii</name>
    <dbReference type="NCBI Taxonomy" id="2527964"/>
    <lineage>
        <taxon>Bacteria</taxon>
        <taxon>Pseudomonadati</taxon>
        <taxon>Planctomycetota</taxon>
        <taxon>Planctomycetia</taxon>
        <taxon>Planctomycetales</taxon>
        <taxon>Planctomycetaceae</taxon>
        <taxon>Gimesia</taxon>
    </lineage>
</organism>
<feature type="chain" id="PRO_5021931210" evidence="1">
    <location>
        <begin position="30"/>
        <end position="664"/>
    </location>
</feature>
<evidence type="ECO:0000313" key="4">
    <source>
        <dbReference type="Proteomes" id="UP000318704"/>
    </source>
</evidence>
<evidence type="ECO:0000313" key="3">
    <source>
        <dbReference type="EMBL" id="QDT99993.1"/>
    </source>
</evidence>
<dbReference type="SUPFAM" id="SSF56281">
    <property type="entry name" value="Metallo-hydrolase/oxidoreductase"/>
    <property type="match status" value="2"/>
</dbReference>
<dbReference type="KEGG" id="gaw:V144x_55070"/>
<gene>
    <name evidence="3" type="ORF">V144x_55070</name>
</gene>
<dbReference type="Pfam" id="PF00753">
    <property type="entry name" value="Lactamase_B"/>
    <property type="match status" value="2"/>
</dbReference>
<feature type="domain" description="Metallo-beta-lactamase" evidence="2">
    <location>
        <begin position="321"/>
        <end position="517"/>
    </location>
</feature>
<dbReference type="SMART" id="SM00849">
    <property type="entry name" value="Lactamase_B"/>
    <property type="match status" value="2"/>
</dbReference>
<dbReference type="InterPro" id="IPR036866">
    <property type="entry name" value="RibonucZ/Hydroxyglut_hydro"/>
</dbReference>